<evidence type="ECO:0000256" key="1">
    <source>
        <dbReference type="ARBA" id="ARBA00004651"/>
    </source>
</evidence>
<evidence type="ECO:0000313" key="8">
    <source>
        <dbReference type="EMBL" id="QYD67108.1"/>
    </source>
</evidence>
<dbReference type="InterPro" id="IPR011701">
    <property type="entry name" value="MFS"/>
</dbReference>
<name>A0ABX8UEE7_9BURK</name>
<dbReference type="Proteomes" id="UP000826462">
    <property type="component" value="Chromosome 1"/>
</dbReference>
<dbReference type="PROSITE" id="PS50850">
    <property type="entry name" value="MFS"/>
    <property type="match status" value="1"/>
</dbReference>
<evidence type="ECO:0000259" key="7">
    <source>
        <dbReference type="PROSITE" id="PS50850"/>
    </source>
</evidence>
<feature type="transmembrane region" description="Helical" evidence="6">
    <location>
        <begin position="52"/>
        <end position="71"/>
    </location>
</feature>
<evidence type="ECO:0000256" key="4">
    <source>
        <dbReference type="ARBA" id="ARBA00022989"/>
    </source>
</evidence>
<evidence type="ECO:0000256" key="2">
    <source>
        <dbReference type="ARBA" id="ARBA00022475"/>
    </source>
</evidence>
<evidence type="ECO:0000256" key="3">
    <source>
        <dbReference type="ARBA" id="ARBA00022692"/>
    </source>
</evidence>
<sequence length="462" mass="50885">MEMPKRRVKTRHIILAVMCVMYFISYIDRVNIAVAGPLIRHEMGLSSTELGLVFSAFAYPYAMMQIIGGWLSDKFGPKLVLTVLSLIWGVATLLTGFAGSVMMLVVLRFILGIGEGGAFPTATRAFTYWMPVAERGFAQGITHSFARLGGAVTPPLVLAVVAAGGWRDSFILLGVLSLAWTVLYLRVFTNSPEQNKRITPEETAEIGYRKGDCERAKHAATPWRRLIRRMWLVTFVDFCYGWLLWVYLTWLPSYLKESRGFDLKHLALFTALPLLAGVIGDTLGGVVSDKLYKRTGRLRFARCAVLVVGMGGSLAFLLPMISATSPLMAVLFLSGSFFFLEITNPVLWTLPLDIAGKYAGTAGGMMNTGFGVAGMVSPVAFGYLIQTTGSYNVPFTISAVLLGVGIVAACFIDTSKTVEADEERERQQGLDDVAGMPAFAHATTPTLRLYRHHLRRPLRWRK</sequence>
<dbReference type="InterPro" id="IPR036259">
    <property type="entry name" value="MFS_trans_sf"/>
</dbReference>
<dbReference type="Pfam" id="PF07690">
    <property type="entry name" value="MFS_1"/>
    <property type="match status" value="1"/>
</dbReference>
<dbReference type="PANTHER" id="PTHR11662:SF399">
    <property type="entry name" value="FI19708P1-RELATED"/>
    <property type="match status" value="1"/>
</dbReference>
<dbReference type="Gene3D" id="1.20.1250.20">
    <property type="entry name" value="MFS general substrate transporter like domains"/>
    <property type="match status" value="2"/>
</dbReference>
<feature type="transmembrane region" description="Helical" evidence="6">
    <location>
        <begin position="391"/>
        <end position="412"/>
    </location>
</feature>
<dbReference type="PANTHER" id="PTHR11662">
    <property type="entry name" value="SOLUTE CARRIER FAMILY 17"/>
    <property type="match status" value="1"/>
</dbReference>
<dbReference type="InterPro" id="IPR000849">
    <property type="entry name" value="Sugar_P_transporter"/>
</dbReference>
<keyword evidence="4 6" id="KW-1133">Transmembrane helix</keyword>
<feature type="transmembrane region" description="Helical" evidence="6">
    <location>
        <begin position="83"/>
        <end position="111"/>
    </location>
</feature>
<gene>
    <name evidence="8" type="ORF">KZJ38_11915</name>
</gene>
<accession>A0ABX8UEE7</accession>
<evidence type="ECO:0000313" key="9">
    <source>
        <dbReference type="Proteomes" id="UP000826462"/>
    </source>
</evidence>
<dbReference type="SUPFAM" id="SSF103473">
    <property type="entry name" value="MFS general substrate transporter"/>
    <property type="match status" value="1"/>
</dbReference>
<comment type="subcellular location">
    <subcellularLocation>
        <location evidence="1">Cell membrane</location>
        <topology evidence="1">Multi-pass membrane protein</topology>
    </subcellularLocation>
</comment>
<keyword evidence="2" id="KW-1003">Cell membrane</keyword>
<keyword evidence="5 6" id="KW-0472">Membrane</keyword>
<dbReference type="InterPro" id="IPR020846">
    <property type="entry name" value="MFS_dom"/>
</dbReference>
<keyword evidence="3 6" id="KW-0812">Transmembrane</keyword>
<feature type="transmembrane region" description="Helical" evidence="6">
    <location>
        <begin position="327"/>
        <end position="350"/>
    </location>
</feature>
<feature type="transmembrane region" description="Helical" evidence="6">
    <location>
        <begin position="300"/>
        <end position="321"/>
    </location>
</feature>
<feature type="domain" description="Major facilitator superfamily (MFS) profile" evidence="7">
    <location>
        <begin position="14"/>
        <end position="417"/>
    </location>
</feature>
<dbReference type="InterPro" id="IPR050382">
    <property type="entry name" value="MFS_Na/Anion_cotransporter"/>
</dbReference>
<keyword evidence="9" id="KW-1185">Reference proteome</keyword>
<proteinExistence type="predicted"/>
<feature type="transmembrane region" description="Helical" evidence="6">
    <location>
        <begin position="170"/>
        <end position="188"/>
    </location>
</feature>
<feature type="transmembrane region" description="Helical" evidence="6">
    <location>
        <begin position="12"/>
        <end position="32"/>
    </location>
</feature>
<feature type="transmembrane region" description="Helical" evidence="6">
    <location>
        <begin position="230"/>
        <end position="248"/>
    </location>
</feature>
<protein>
    <submittedName>
        <fullName evidence="8">MFS transporter</fullName>
    </submittedName>
</protein>
<feature type="transmembrane region" description="Helical" evidence="6">
    <location>
        <begin position="268"/>
        <end position="288"/>
    </location>
</feature>
<dbReference type="PIRSF" id="PIRSF002808">
    <property type="entry name" value="Hexose_phosphate_transp"/>
    <property type="match status" value="1"/>
</dbReference>
<evidence type="ECO:0000256" key="6">
    <source>
        <dbReference type="SAM" id="Phobius"/>
    </source>
</evidence>
<dbReference type="EMBL" id="CP080095">
    <property type="protein sequence ID" value="QYD67108.1"/>
    <property type="molecule type" value="Genomic_DNA"/>
</dbReference>
<organism evidence="8 9">
    <name type="scientific">Paraburkholderia edwinii</name>
    <dbReference type="NCBI Taxonomy" id="2861782"/>
    <lineage>
        <taxon>Bacteria</taxon>
        <taxon>Pseudomonadati</taxon>
        <taxon>Pseudomonadota</taxon>
        <taxon>Betaproteobacteria</taxon>
        <taxon>Burkholderiales</taxon>
        <taxon>Burkholderiaceae</taxon>
        <taxon>Paraburkholderia</taxon>
    </lineage>
</organism>
<evidence type="ECO:0000256" key="5">
    <source>
        <dbReference type="ARBA" id="ARBA00023136"/>
    </source>
</evidence>
<reference evidence="8 9" key="1">
    <citation type="submission" date="2021-07" db="EMBL/GenBank/DDBJ databases">
        <title>Paraburkholderia edwinii protects Aspergillus sp. from phenazines by acting as a toxin sponge.</title>
        <authorList>
            <person name="Dahlstrom K.M."/>
            <person name="Newman D.K."/>
        </authorList>
    </citation>
    <scope>NUCLEOTIDE SEQUENCE [LARGE SCALE GENOMIC DNA]</scope>
    <source>
        <strain evidence="8 9">Pe01</strain>
    </source>
</reference>
<dbReference type="CDD" id="cd17319">
    <property type="entry name" value="MFS_ExuT_GudP_like"/>
    <property type="match status" value="1"/>
</dbReference>
<feature type="transmembrane region" description="Helical" evidence="6">
    <location>
        <begin position="362"/>
        <end position="385"/>
    </location>
</feature>
<dbReference type="RefSeq" id="WP_219796102.1">
    <property type="nucleotide sequence ID" value="NZ_CP080095.1"/>
</dbReference>